<evidence type="ECO:0000313" key="1">
    <source>
        <dbReference type="EMBL" id="GFA69763.1"/>
    </source>
</evidence>
<organism evidence="1">
    <name type="scientific">Tanacetum cinerariifolium</name>
    <name type="common">Dalmatian daisy</name>
    <name type="synonym">Chrysanthemum cinerariifolium</name>
    <dbReference type="NCBI Taxonomy" id="118510"/>
    <lineage>
        <taxon>Eukaryota</taxon>
        <taxon>Viridiplantae</taxon>
        <taxon>Streptophyta</taxon>
        <taxon>Embryophyta</taxon>
        <taxon>Tracheophyta</taxon>
        <taxon>Spermatophyta</taxon>
        <taxon>Magnoliopsida</taxon>
        <taxon>eudicotyledons</taxon>
        <taxon>Gunneridae</taxon>
        <taxon>Pentapetalae</taxon>
        <taxon>asterids</taxon>
        <taxon>campanulids</taxon>
        <taxon>Asterales</taxon>
        <taxon>Asteraceae</taxon>
        <taxon>Asteroideae</taxon>
        <taxon>Anthemideae</taxon>
        <taxon>Anthemidinae</taxon>
        <taxon>Tanacetum</taxon>
    </lineage>
</organism>
<proteinExistence type="predicted"/>
<keyword evidence="1" id="KW-0808">Transferase</keyword>
<keyword evidence="1" id="KW-0695">RNA-directed DNA polymerase</keyword>
<feature type="non-terminal residue" evidence="1">
    <location>
        <position position="1"/>
    </location>
</feature>
<dbReference type="Pfam" id="PF08284">
    <property type="entry name" value="RVP_2"/>
    <property type="match status" value="1"/>
</dbReference>
<dbReference type="CDD" id="cd00303">
    <property type="entry name" value="retropepsin_like"/>
    <property type="match status" value="1"/>
</dbReference>
<dbReference type="PANTHER" id="PTHR15503">
    <property type="entry name" value="LDOC1 RELATED"/>
    <property type="match status" value="1"/>
</dbReference>
<dbReference type="PANTHER" id="PTHR15503:SF45">
    <property type="entry name" value="RNA-DIRECTED DNA POLYMERASE HOMOLOG"/>
    <property type="match status" value="1"/>
</dbReference>
<sequence>VAFRKVVPTDIHSFTPSLEGRACVIKDVEHNKGPNVVRGTFLLNNHYANVLFYSSSYKSFVNTSFSHLTDINQVKLNTSYEVKLTDGKIVSTNIVLRGCTLNLVDHLFEINLMPIELGTFDVIIRMDWLVERDFVIVCGKKVVHIPYKNKMLVIKGDRGASRLKMISCIKARKYIERGCHLFLAYVTKKEPAEKRLEDVSMIRDFQRYFLKFFQDFHRLEKWNLELNLYLERGCCTCTLSFGTNRNEGAIG</sequence>
<keyword evidence="1" id="KW-0548">Nucleotidyltransferase</keyword>
<dbReference type="AlphaFoldDB" id="A0A699K1L5"/>
<comment type="caution">
    <text evidence="1">The sequence shown here is derived from an EMBL/GenBank/DDBJ whole genome shotgun (WGS) entry which is preliminary data.</text>
</comment>
<gene>
    <name evidence="1" type="ORF">Tci_641735</name>
</gene>
<dbReference type="InterPro" id="IPR021109">
    <property type="entry name" value="Peptidase_aspartic_dom_sf"/>
</dbReference>
<dbReference type="GO" id="GO:0003964">
    <property type="term" value="F:RNA-directed DNA polymerase activity"/>
    <property type="evidence" value="ECO:0007669"/>
    <property type="project" value="UniProtKB-KW"/>
</dbReference>
<dbReference type="InterPro" id="IPR032567">
    <property type="entry name" value="RTL1-rel"/>
</dbReference>
<reference evidence="1" key="1">
    <citation type="journal article" date="2019" name="Sci. Rep.">
        <title>Draft genome of Tanacetum cinerariifolium, the natural source of mosquito coil.</title>
        <authorList>
            <person name="Yamashiro T."/>
            <person name="Shiraishi A."/>
            <person name="Satake H."/>
            <person name="Nakayama K."/>
        </authorList>
    </citation>
    <scope>NUCLEOTIDE SEQUENCE</scope>
</reference>
<dbReference type="Gene3D" id="2.40.70.10">
    <property type="entry name" value="Acid Proteases"/>
    <property type="match status" value="1"/>
</dbReference>
<accession>A0A699K1L5</accession>
<protein>
    <submittedName>
        <fullName evidence="1">Reverse transcriptase domain-containing protein</fullName>
    </submittedName>
</protein>
<name>A0A699K1L5_TANCI</name>
<dbReference type="EMBL" id="BKCJ010470915">
    <property type="protein sequence ID" value="GFA69763.1"/>
    <property type="molecule type" value="Genomic_DNA"/>
</dbReference>